<evidence type="ECO:0000256" key="7">
    <source>
        <dbReference type="ARBA" id="ARBA00022692"/>
    </source>
</evidence>
<comment type="caution">
    <text evidence="14">The sequence shown here is derived from an EMBL/GenBank/DDBJ whole genome shotgun (WGS) entry which is preliminary data.</text>
</comment>
<dbReference type="Gene3D" id="1.20.58.340">
    <property type="entry name" value="Magnesium transport protein CorA, transmembrane region"/>
    <property type="match status" value="2"/>
</dbReference>
<dbReference type="InterPro" id="IPR045861">
    <property type="entry name" value="CorA_cytoplasmic_dom"/>
</dbReference>
<evidence type="ECO:0000313" key="14">
    <source>
        <dbReference type="EMBL" id="PYF04042.1"/>
    </source>
</evidence>
<dbReference type="Pfam" id="PF01544">
    <property type="entry name" value="CorA"/>
    <property type="match status" value="1"/>
</dbReference>
<keyword evidence="10" id="KW-0406">Ion transport</keyword>
<dbReference type="PANTHER" id="PTHR47685:SF1">
    <property type="entry name" value="MAGNESIUM TRANSPORT PROTEIN CORA"/>
    <property type="match status" value="1"/>
</dbReference>
<dbReference type="CDD" id="cd12837">
    <property type="entry name" value="EcCorA-like_u1"/>
    <property type="match status" value="1"/>
</dbReference>
<evidence type="ECO:0000256" key="6">
    <source>
        <dbReference type="ARBA" id="ARBA00022519"/>
    </source>
</evidence>
<evidence type="ECO:0000256" key="13">
    <source>
        <dbReference type="SAM" id="Phobius"/>
    </source>
</evidence>
<evidence type="ECO:0000256" key="1">
    <source>
        <dbReference type="ARBA" id="ARBA00004429"/>
    </source>
</evidence>
<dbReference type="EMBL" id="QJTI01000004">
    <property type="protein sequence ID" value="PYF04042.1"/>
    <property type="molecule type" value="Genomic_DNA"/>
</dbReference>
<keyword evidence="6" id="KW-0997">Cell inner membrane</keyword>
<protein>
    <recommendedName>
        <fullName evidence="3">Magnesium transport protein CorA</fullName>
    </recommendedName>
</protein>
<evidence type="ECO:0000256" key="5">
    <source>
        <dbReference type="ARBA" id="ARBA00022475"/>
    </source>
</evidence>
<comment type="similarity">
    <text evidence="2">Belongs to the CorA metal ion transporter (MIT) (TC 1.A.35) family.</text>
</comment>
<dbReference type="GO" id="GO:0005886">
    <property type="term" value="C:plasma membrane"/>
    <property type="evidence" value="ECO:0007669"/>
    <property type="project" value="UniProtKB-SubCell"/>
</dbReference>
<dbReference type="OrthoDB" id="9803416at2"/>
<evidence type="ECO:0000256" key="2">
    <source>
        <dbReference type="ARBA" id="ARBA00009765"/>
    </source>
</evidence>
<dbReference type="FunFam" id="1.20.58.340:FF:000001">
    <property type="entry name" value="Magnesium transport protein CorA"/>
    <property type="match status" value="1"/>
</dbReference>
<dbReference type="Proteomes" id="UP000248148">
    <property type="component" value="Unassembled WGS sequence"/>
</dbReference>
<organism evidence="14 15">
    <name type="scientific">Rhodopseudomonas faecalis</name>
    <dbReference type="NCBI Taxonomy" id="99655"/>
    <lineage>
        <taxon>Bacteria</taxon>
        <taxon>Pseudomonadati</taxon>
        <taxon>Pseudomonadota</taxon>
        <taxon>Alphaproteobacteria</taxon>
        <taxon>Hyphomicrobiales</taxon>
        <taxon>Nitrobacteraceae</taxon>
        <taxon>Rhodopseudomonas</taxon>
    </lineage>
</organism>
<keyword evidence="5" id="KW-1003">Cell membrane</keyword>
<gene>
    <name evidence="14" type="ORF">BJ122_10419</name>
</gene>
<dbReference type="InterPro" id="IPR045863">
    <property type="entry name" value="CorA_TM1_TM2"/>
</dbReference>
<evidence type="ECO:0000256" key="9">
    <source>
        <dbReference type="ARBA" id="ARBA00022989"/>
    </source>
</evidence>
<evidence type="ECO:0000256" key="4">
    <source>
        <dbReference type="ARBA" id="ARBA00022448"/>
    </source>
</evidence>
<proteinExistence type="inferred from homology"/>
<keyword evidence="4" id="KW-0813">Transport</keyword>
<evidence type="ECO:0000256" key="10">
    <source>
        <dbReference type="ARBA" id="ARBA00023065"/>
    </source>
</evidence>
<accession>A0A318TGN7</accession>
<comment type="catalytic activity">
    <reaction evidence="12">
        <text>Mg(2+)(in) = Mg(2+)(out)</text>
        <dbReference type="Rhea" id="RHEA:29827"/>
        <dbReference type="ChEBI" id="CHEBI:18420"/>
    </reaction>
</comment>
<dbReference type="GO" id="GO:0015087">
    <property type="term" value="F:cobalt ion transmembrane transporter activity"/>
    <property type="evidence" value="ECO:0007669"/>
    <property type="project" value="TreeGrafter"/>
</dbReference>
<keyword evidence="7 13" id="KW-0812">Transmembrane</keyword>
<sequence>MLAIFAPADDAALRKSWGSDLERLPEGTAWIDLDRPTAEEDRAVERLTGVAIPTREDMQEIEISSRLYIENGARFMTASLVCAADSESPRISPITFILANRVLITVRYDSPRPFVLVENKLARAISPGTNGVTILLELLDAVIDRAADILERAGADVDQVSRAIFEPEGSARTGHPKRYSDILIAIGRKGDLVSKVRESLVSIGRLVTFVMTESDGLKWSKEMRAQLKTMQRDVMSLTDHASYLSNKITFVLDAMLGVVNLEQNNIIKLFSVMAVVLMPPTLIASIYGMNFRAMPELEWNLGYPIALVMMLIVAVVPYMFFKWKKWL</sequence>
<evidence type="ECO:0000256" key="11">
    <source>
        <dbReference type="ARBA" id="ARBA00023136"/>
    </source>
</evidence>
<dbReference type="InterPro" id="IPR002523">
    <property type="entry name" value="MgTranspt_CorA/ZnTranspt_ZntB"/>
</dbReference>
<dbReference type="SUPFAM" id="SSF144083">
    <property type="entry name" value="Magnesium transport protein CorA, transmembrane region"/>
    <property type="match status" value="1"/>
</dbReference>
<dbReference type="GO" id="GO:0015099">
    <property type="term" value="F:nickel cation transmembrane transporter activity"/>
    <property type="evidence" value="ECO:0007669"/>
    <property type="project" value="TreeGrafter"/>
</dbReference>
<evidence type="ECO:0000256" key="12">
    <source>
        <dbReference type="ARBA" id="ARBA00034269"/>
    </source>
</evidence>
<evidence type="ECO:0000256" key="3">
    <source>
        <dbReference type="ARBA" id="ARBA00019439"/>
    </source>
</evidence>
<feature type="transmembrane region" description="Helical" evidence="13">
    <location>
        <begin position="269"/>
        <end position="289"/>
    </location>
</feature>
<dbReference type="AlphaFoldDB" id="A0A318TGN7"/>
<keyword evidence="15" id="KW-1185">Reference proteome</keyword>
<keyword evidence="11 13" id="KW-0472">Membrane</keyword>
<dbReference type="Gene3D" id="3.30.460.20">
    <property type="entry name" value="CorA soluble domain-like"/>
    <property type="match status" value="1"/>
</dbReference>
<dbReference type="InterPro" id="IPR050829">
    <property type="entry name" value="CorA_MIT"/>
</dbReference>
<keyword evidence="8" id="KW-0460">Magnesium</keyword>
<name>A0A318TGN7_9BRAD</name>
<dbReference type="PANTHER" id="PTHR47685">
    <property type="entry name" value="MAGNESIUM TRANSPORT PROTEIN CORA"/>
    <property type="match status" value="1"/>
</dbReference>
<dbReference type="GO" id="GO:0015095">
    <property type="term" value="F:magnesium ion transmembrane transporter activity"/>
    <property type="evidence" value="ECO:0007669"/>
    <property type="project" value="TreeGrafter"/>
</dbReference>
<evidence type="ECO:0000313" key="15">
    <source>
        <dbReference type="Proteomes" id="UP000248148"/>
    </source>
</evidence>
<dbReference type="RefSeq" id="WP_110780023.1">
    <property type="nucleotide sequence ID" value="NZ_QJTI01000004.1"/>
</dbReference>
<reference evidence="14 15" key="1">
    <citation type="submission" date="2018-06" db="EMBL/GenBank/DDBJ databases">
        <title>Genomic Encyclopedia of Archaeal and Bacterial Type Strains, Phase II (KMG-II): from individual species to whole genera.</title>
        <authorList>
            <person name="Goeker M."/>
        </authorList>
    </citation>
    <scope>NUCLEOTIDE SEQUENCE [LARGE SCALE GENOMIC DNA]</scope>
    <source>
        <strain evidence="14 15">JCM 11668</strain>
    </source>
</reference>
<comment type="subcellular location">
    <subcellularLocation>
        <location evidence="1">Cell inner membrane</location>
        <topology evidence="1">Multi-pass membrane protein</topology>
    </subcellularLocation>
</comment>
<evidence type="ECO:0000256" key="8">
    <source>
        <dbReference type="ARBA" id="ARBA00022842"/>
    </source>
</evidence>
<dbReference type="SUPFAM" id="SSF143865">
    <property type="entry name" value="CorA soluble domain-like"/>
    <property type="match status" value="1"/>
</dbReference>
<keyword evidence="9 13" id="KW-1133">Transmembrane helix</keyword>
<feature type="transmembrane region" description="Helical" evidence="13">
    <location>
        <begin position="301"/>
        <end position="321"/>
    </location>
</feature>